<reference evidence="7 8" key="1">
    <citation type="submission" date="2016-07" db="EMBL/GenBank/DDBJ databases">
        <title>Draft genome of the white-rot fungus Obba rivulosa 3A-2.</title>
        <authorList>
            <consortium name="DOE Joint Genome Institute"/>
            <person name="Miettinen O."/>
            <person name="Riley R."/>
            <person name="Acob R."/>
            <person name="Barry K."/>
            <person name="Cullen D."/>
            <person name="De Vries R."/>
            <person name="Hainaut M."/>
            <person name="Hatakka A."/>
            <person name="Henrissat B."/>
            <person name="Hilden K."/>
            <person name="Kuo R."/>
            <person name="Labutti K."/>
            <person name="Lipzen A."/>
            <person name="Makela M.R."/>
            <person name="Sandor L."/>
            <person name="Spatafora J.W."/>
            <person name="Grigoriev I.V."/>
            <person name="Hibbett D.S."/>
        </authorList>
    </citation>
    <scope>NUCLEOTIDE SEQUENCE [LARGE SCALE GENOMIC DNA]</scope>
    <source>
        <strain evidence="7 8">3A-2</strain>
    </source>
</reference>
<evidence type="ECO:0000256" key="3">
    <source>
        <dbReference type="ARBA" id="ARBA00022833"/>
    </source>
</evidence>
<protein>
    <recommendedName>
        <fullName evidence="6">RING-type domain-containing protein</fullName>
    </recommendedName>
</protein>
<evidence type="ECO:0000313" key="7">
    <source>
        <dbReference type="EMBL" id="OCH85695.1"/>
    </source>
</evidence>
<dbReference type="AlphaFoldDB" id="A0A8E2AUQ3"/>
<dbReference type="EMBL" id="KV722568">
    <property type="protein sequence ID" value="OCH85695.1"/>
    <property type="molecule type" value="Genomic_DNA"/>
</dbReference>
<keyword evidence="5" id="KW-0175">Coiled coil</keyword>
<dbReference type="PROSITE" id="PS00518">
    <property type="entry name" value="ZF_RING_1"/>
    <property type="match status" value="1"/>
</dbReference>
<dbReference type="InterPro" id="IPR013083">
    <property type="entry name" value="Znf_RING/FYVE/PHD"/>
</dbReference>
<dbReference type="Pfam" id="PF14634">
    <property type="entry name" value="zf-RING_5"/>
    <property type="match status" value="1"/>
</dbReference>
<accession>A0A8E2AUQ3</accession>
<keyword evidence="3" id="KW-0862">Zinc</keyword>
<gene>
    <name evidence="7" type="ORF">OBBRIDRAFT_797917</name>
</gene>
<dbReference type="SUPFAM" id="SSF57850">
    <property type="entry name" value="RING/U-box"/>
    <property type="match status" value="1"/>
</dbReference>
<evidence type="ECO:0000259" key="6">
    <source>
        <dbReference type="PROSITE" id="PS50089"/>
    </source>
</evidence>
<evidence type="ECO:0000256" key="4">
    <source>
        <dbReference type="PROSITE-ProRule" id="PRU00175"/>
    </source>
</evidence>
<evidence type="ECO:0000256" key="5">
    <source>
        <dbReference type="SAM" id="Coils"/>
    </source>
</evidence>
<dbReference type="OrthoDB" id="6105938at2759"/>
<dbReference type="SMART" id="SM00184">
    <property type="entry name" value="RING"/>
    <property type="match status" value="1"/>
</dbReference>
<feature type="domain" description="RING-type" evidence="6">
    <location>
        <begin position="5"/>
        <end position="45"/>
    </location>
</feature>
<keyword evidence="8" id="KW-1185">Reference proteome</keyword>
<dbReference type="InterPro" id="IPR001841">
    <property type="entry name" value="Znf_RING"/>
</dbReference>
<evidence type="ECO:0000256" key="2">
    <source>
        <dbReference type="ARBA" id="ARBA00022771"/>
    </source>
</evidence>
<dbReference type="Gene3D" id="3.30.40.10">
    <property type="entry name" value="Zinc/RING finger domain, C3HC4 (zinc finger)"/>
    <property type="match status" value="1"/>
</dbReference>
<feature type="coiled-coil region" evidence="5">
    <location>
        <begin position="171"/>
        <end position="244"/>
    </location>
</feature>
<name>A0A8E2AUQ3_9APHY</name>
<proteinExistence type="predicted"/>
<keyword evidence="2 4" id="KW-0863">Zinc-finger</keyword>
<organism evidence="7 8">
    <name type="scientific">Obba rivulosa</name>
    <dbReference type="NCBI Taxonomy" id="1052685"/>
    <lineage>
        <taxon>Eukaryota</taxon>
        <taxon>Fungi</taxon>
        <taxon>Dikarya</taxon>
        <taxon>Basidiomycota</taxon>
        <taxon>Agaricomycotina</taxon>
        <taxon>Agaricomycetes</taxon>
        <taxon>Polyporales</taxon>
        <taxon>Gelatoporiaceae</taxon>
        <taxon>Obba</taxon>
    </lineage>
</organism>
<dbReference type="InterPro" id="IPR017907">
    <property type="entry name" value="Znf_RING_CS"/>
</dbReference>
<dbReference type="GO" id="GO:0008270">
    <property type="term" value="F:zinc ion binding"/>
    <property type="evidence" value="ECO:0007669"/>
    <property type="project" value="UniProtKB-KW"/>
</dbReference>
<evidence type="ECO:0000313" key="8">
    <source>
        <dbReference type="Proteomes" id="UP000250043"/>
    </source>
</evidence>
<evidence type="ECO:0000256" key="1">
    <source>
        <dbReference type="ARBA" id="ARBA00022723"/>
    </source>
</evidence>
<keyword evidence="1" id="KW-0479">Metal-binding</keyword>
<dbReference type="PROSITE" id="PS50089">
    <property type="entry name" value="ZF_RING_2"/>
    <property type="match status" value="1"/>
</dbReference>
<dbReference type="Proteomes" id="UP000250043">
    <property type="component" value="Unassembled WGS sequence"/>
</dbReference>
<sequence length="280" mass="31204">MNVRCGICLEDITANIWATQCGHLYCEECATFNFTRSNPACAICRREHAFEALVRLYPDFDTDNRAGGSTARAGDKQSRRVDALLGAAMGGCLDLLEHGCEDSQRTEIVLSRVDNLLNALPNDAVHPELQHSLQTLAALLMQIRSKIPTAQRLIALELECESYRGEAHGLKSQLTDAIRQRDENRKKLKEEHKARRNAWAAQKSHLQAQLQEATGQLAAERGKVERAELAKEKAEAEKRQAMFSSMRYKKKYYALKAQISALSKFKASGGESDDSLEVVA</sequence>